<evidence type="ECO:0000313" key="1">
    <source>
        <dbReference type="EMBL" id="QHT95112.1"/>
    </source>
</evidence>
<dbReference type="AlphaFoldDB" id="A0A6C0IQ43"/>
<reference evidence="1" key="1">
    <citation type="journal article" date="2020" name="Nature">
        <title>Giant virus diversity and host interactions through global metagenomics.</title>
        <authorList>
            <person name="Schulz F."/>
            <person name="Roux S."/>
            <person name="Paez-Espino D."/>
            <person name="Jungbluth S."/>
            <person name="Walsh D.A."/>
            <person name="Denef V.J."/>
            <person name="McMahon K.D."/>
            <person name="Konstantinidis K.T."/>
            <person name="Eloe-Fadrosh E.A."/>
            <person name="Kyrpides N.C."/>
            <person name="Woyke T."/>
        </authorList>
    </citation>
    <scope>NUCLEOTIDE SEQUENCE</scope>
    <source>
        <strain evidence="1">GVMAG-M-3300024261-37</strain>
    </source>
</reference>
<protein>
    <submittedName>
        <fullName evidence="1">Uncharacterized protein</fullName>
    </submittedName>
</protein>
<proteinExistence type="predicted"/>
<name>A0A6C0IQ43_9ZZZZ</name>
<organism evidence="1">
    <name type="scientific">viral metagenome</name>
    <dbReference type="NCBI Taxonomy" id="1070528"/>
    <lineage>
        <taxon>unclassified sequences</taxon>
        <taxon>metagenomes</taxon>
        <taxon>organismal metagenomes</taxon>
    </lineage>
</organism>
<accession>A0A6C0IQ43</accession>
<sequence>MTSIVSINQESKSNLQEKKMENRGKMKYRTCFSSVSFHGYKLDLLKSGLQKYLRRREYEKMIWCALEIWRFEEGANTDIEKKMCKGIISNLLNRLIVMMDEEMIFNECARYIVLRKLVEKFESNRKNGELLVKMCYLLVNSKMIRRNSDTRAFWNYRFKNEIVEEKTDKFYFENFKKCFEKKDSKMYYWMFKIFDGKNKGEKTRFRRKENIYMIWEFLFNRKEIRGNALFRKCLEYRLTEFFKINRKERFIFLTASIDIALYADPRIETKEKVQKLNDFTLNFNTNFAEFLKKRDVYMQMDDYAIDMHTSLGRKMGKTKKDFATAGSVIVNEDTEFLEKEWRKYYDDYNLNCGHGLVSKKKNAKKVNLKKEEQEVAKTLIDLNPFNAEEGPEKKPEAVLTRTQIRSEKYKRIKKMRGKPNFDDLEKDLKFIDVKNIDVNKIKLCSETTCGNKVMCFEYDGKIWKESRKSMNYNRDYCVLDDCKEMFGLRKIGMKRVSSNFRIEKADKSKKSWKDNWKMVSWGTTGEDNKNVRIKVVYCVMNKVVHCNWKVPMELGVIKHSFPTVRRQLKEFVKIGVFRGIFRCSDFNCRNVLVGCDYGYSQQYLVSIDEGDIGKRLDILGGSGKHKWLIKVLNEDKTIINEILQEMNKAWSEYDCLIWSIMADYYFSKDLMNEVLNNWKNLRKDLESEGVEFV</sequence>
<dbReference type="EMBL" id="MN740234">
    <property type="protein sequence ID" value="QHT95112.1"/>
    <property type="molecule type" value="Genomic_DNA"/>
</dbReference>